<evidence type="ECO:0000256" key="2">
    <source>
        <dbReference type="ARBA" id="ARBA00006803"/>
    </source>
</evidence>
<dbReference type="OMA" id="GGFIKWH"/>
<evidence type="ECO:0000256" key="4">
    <source>
        <dbReference type="ARBA" id="ARBA00022989"/>
    </source>
</evidence>
<feature type="transmembrane region" description="Helical" evidence="6">
    <location>
        <begin position="126"/>
        <end position="150"/>
    </location>
</feature>
<feature type="transmembrane region" description="Helical" evidence="6">
    <location>
        <begin position="170"/>
        <end position="190"/>
    </location>
</feature>
<evidence type="ECO:0000256" key="6">
    <source>
        <dbReference type="SAM" id="Phobius"/>
    </source>
</evidence>
<keyword evidence="8" id="KW-1185">Reference proteome</keyword>
<dbReference type="EMBL" id="GL379822">
    <property type="protein sequence ID" value="EGT48175.1"/>
    <property type="molecule type" value="Genomic_DNA"/>
</dbReference>
<dbReference type="GO" id="GO:0007606">
    <property type="term" value="P:sensory perception of chemical stimulus"/>
    <property type="evidence" value="ECO:0007669"/>
    <property type="project" value="InterPro"/>
</dbReference>
<organism evidence="8">
    <name type="scientific">Caenorhabditis brenneri</name>
    <name type="common">Nematode worm</name>
    <dbReference type="NCBI Taxonomy" id="135651"/>
    <lineage>
        <taxon>Eukaryota</taxon>
        <taxon>Metazoa</taxon>
        <taxon>Ecdysozoa</taxon>
        <taxon>Nematoda</taxon>
        <taxon>Chromadorea</taxon>
        <taxon>Rhabditida</taxon>
        <taxon>Rhabditina</taxon>
        <taxon>Rhabditomorpha</taxon>
        <taxon>Rhabditoidea</taxon>
        <taxon>Rhabditidae</taxon>
        <taxon>Peloderinae</taxon>
        <taxon>Caenorhabditis</taxon>
    </lineage>
</organism>
<comment type="similarity">
    <text evidence="2">Belongs to the nematode receptor-like protein sre family.</text>
</comment>
<dbReference type="PANTHER" id="PTHR47631">
    <property type="entry name" value="SERPENTINE RECEPTOR, CLASS E (EPSILON)-RELATED"/>
    <property type="match status" value="1"/>
</dbReference>
<comment type="subcellular location">
    <subcellularLocation>
        <location evidence="1">Membrane</location>
        <topology evidence="1">Multi-pass membrane protein</topology>
    </subcellularLocation>
</comment>
<feature type="transmembrane region" description="Helical" evidence="6">
    <location>
        <begin position="305"/>
        <end position="323"/>
    </location>
</feature>
<feature type="transmembrane region" description="Helical" evidence="6">
    <location>
        <begin position="31"/>
        <end position="54"/>
    </location>
</feature>
<dbReference type="InParanoid" id="G0MZA5"/>
<proteinExistence type="inferred from homology"/>
<gene>
    <name evidence="7" type="primary">Cbn-sre-45</name>
    <name evidence="7" type="ORF">CAEBREN_05748</name>
</gene>
<protein>
    <submittedName>
        <fullName evidence="7">CBN-SRE-45 protein</fullName>
    </submittedName>
</protein>
<dbReference type="HOGENOM" id="CLU_063305_1_0_1"/>
<evidence type="ECO:0000256" key="5">
    <source>
        <dbReference type="ARBA" id="ARBA00023136"/>
    </source>
</evidence>
<dbReference type="FunCoup" id="G0MZA5">
    <property type="interactions" value="7"/>
</dbReference>
<evidence type="ECO:0000313" key="7">
    <source>
        <dbReference type="EMBL" id="EGT48175.1"/>
    </source>
</evidence>
<dbReference type="eggNOG" id="KOG0789">
    <property type="taxonomic scope" value="Eukaryota"/>
</dbReference>
<reference evidence="8" key="1">
    <citation type="submission" date="2011-07" db="EMBL/GenBank/DDBJ databases">
        <authorList>
            <consortium name="Caenorhabditis brenneri Sequencing and Analysis Consortium"/>
            <person name="Wilson R.K."/>
        </authorList>
    </citation>
    <scope>NUCLEOTIDE SEQUENCE [LARGE SCALE GENOMIC DNA]</scope>
    <source>
        <strain evidence="8">PB2801</strain>
    </source>
</reference>
<dbReference type="InterPro" id="IPR004151">
    <property type="entry name" value="7TM_GPCR_serpentine_rcpt_Sre"/>
</dbReference>
<keyword evidence="4 6" id="KW-1133">Transmembrane helix</keyword>
<dbReference type="GO" id="GO:0016020">
    <property type="term" value="C:membrane"/>
    <property type="evidence" value="ECO:0007669"/>
    <property type="project" value="UniProtKB-SubCell"/>
</dbReference>
<evidence type="ECO:0000256" key="3">
    <source>
        <dbReference type="ARBA" id="ARBA00022692"/>
    </source>
</evidence>
<name>G0MZA5_CAEBE</name>
<dbReference type="Pfam" id="PF03125">
    <property type="entry name" value="Sre"/>
    <property type="match status" value="1"/>
</dbReference>
<keyword evidence="3 6" id="KW-0812">Transmembrane</keyword>
<sequence length="383" mass="44758">MIFLVGNTTNNYTICFPIFIILDNRTLHFPYSMLLFFEIILTFISFYFVLKCVYVASRIRSFHRNLTAILIIWALQWFEGVASNIIIKPYEIGYWPVGEYTDPIKQWWTDDYSKMTRVTDMTESPYFFFGGFIKWHYILSLITTLLTVSIERSFACYFLNDYEKKSRNHLFFMLIFGQFCTNSVAAVLFFFNAAHFVVGLTYILSANIIAMGVTFESPEPSSCNSFQIFTYVKKVNNEAIHAIEDFSNPSHYCLPARFQARENARCFQMISRVINAALVLIFSACFVNLIMYMEWTPRLDPLLNLIFEVAINLNPIFICPTLLGSVDAWRKFSISDGFCKNLKKRMRRRLNKISSTSDETFSSKNDRKQETDAYFDQLNNAWI</sequence>
<dbReference type="OrthoDB" id="5838877at2759"/>
<evidence type="ECO:0000313" key="8">
    <source>
        <dbReference type="Proteomes" id="UP000008068"/>
    </source>
</evidence>
<keyword evidence="5 6" id="KW-0472">Membrane</keyword>
<feature type="transmembrane region" description="Helical" evidence="6">
    <location>
        <begin position="196"/>
        <end position="215"/>
    </location>
</feature>
<dbReference type="AlphaFoldDB" id="G0MZA5"/>
<dbReference type="Proteomes" id="UP000008068">
    <property type="component" value="Unassembled WGS sequence"/>
</dbReference>
<feature type="transmembrane region" description="Helical" evidence="6">
    <location>
        <begin position="66"/>
        <end position="87"/>
    </location>
</feature>
<evidence type="ECO:0000256" key="1">
    <source>
        <dbReference type="ARBA" id="ARBA00004141"/>
    </source>
</evidence>
<feature type="transmembrane region" description="Helical" evidence="6">
    <location>
        <begin position="273"/>
        <end position="293"/>
    </location>
</feature>
<dbReference type="PANTHER" id="PTHR47631:SF3">
    <property type="entry name" value="SERPENTINE RECEPTOR CLASS EPSILON-45"/>
    <property type="match status" value="1"/>
</dbReference>
<accession>G0MZA5</accession>